<keyword evidence="2 4" id="KW-0378">Hydrolase</keyword>
<dbReference type="GO" id="GO:0009847">
    <property type="term" value="P:spore germination"/>
    <property type="evidence" value="ECO:0007669"/>
    <property type="project" value="UniProtKB-UniRule"/>
</dbReference>
<protein>
    <recommendedName>
        <fullName evidence="4">Germination protease</fullName>
        <ecNumber evidence="4">3.4.24.78</ecNumber>
    </recommendedName>
    <alternativeName>
        <fullName evidence="4">GPR endopeptidase</fullName>
    </alternativeName>
    <alternativeName>
        <fullName evidence="4">Germination proteinase</fullName>
    </alternativeName>
    <alternativeName>
        <fullName evidence="4">Spore protease</fullName>
    </alternativeName>
</protein>
<dbReference type="KEGG" id="obj:EIO64_10450"/>
<dbReference type="NCBIfam" id="TIGR01441">
    <property type="entry name" value="GPR"/>
    <property type="match status" value="1"/>
</dbReference>
<evidence type="ECO:0000256" key="2">
    <source>
        <dbReference type="ARBA" id="ARBA00022801"/>
    </source>
</evidence>
<dbReference type="SUPFAM" id="SSF53163">
    <property type="entry name" value="HybD-like"/>
    <property type="match status" value="1"/>
</dbReference>
<dbReference type="GO" id="GO:0006508">
    <property type="term" value="P:proteolysis"/>
    <property type="evidence" value="ECO:0007669"/>
    <property type="project" value="UniProtKB-UniRule"/>
</dbReference>
<keyword evidence="3 4" id="KW-0865">Zymogen</keyword>
<feature type="chain" id="PRO_5023303380" description="Germination protease" evidence="4">
    <location>
        <begin position="8"/>
        <end position="298"/>
    </location>
</feature>
<gene>
    <name evidence="4 5" type="primary">gpr</name>
    <name evidence="5" type="ORF">EIO64_10450</name>
</gene>
<dbReference type="EMBL" id="CP034413">
    <property type="protein sequence ID" value="QCI59587.1"/>
    <property type="molecule type" value="Genomic_DNA"/>
</dbReference>
<name>A0A4D7AZ79_9FIRM</name>
<dbReference type="PIRSF" id="PIRSF019549">
    <property type="entry name" value="Peptidase_A25"/>
    <property type="match status" value="1"/>
</dbReference>
<accession>A0A4D7AZ79</accession>
<comment type="PTM">
    <text evidence="4">Autoproteolytically processed. The inactive tetrameric zymogen termed p46 autoprocesses to a smaller form termed p41, which is active only during spore germination.</text>
</comment>
<dbReference type="Proteomes" id="UP000298642">
    <property type="component" value="Chromosome"/>
</dbReference>
<evidence type="ECO:0000313" key="6">
    <source>
        <dbReference type="Proteomes" id="UP000298642"/>
    </source>
</evidence>
<dbReference type="GO" id="GO:0004222">
    <property type="term" value="F:metalloendopeptidase activity"/>
    <property type="evidence" value="ECO:0007669"/>
    <property type="project" value="UniProtKB-UniRule"/>
</dbReference>
<keyword evidence="6" id="KW-1185">Reference proteome</keyword>
<dbReference type="Gene3D" id="3.40.50.1450">
    <property type="entry name" value="HybD-like"/>
    <property type="match status" value="1"/>
</dbReference>
<dbReference type="RefSeq" id="WP_036631190.1">
    <property type="nucleotide sequence ID" value="NZ_CAUWCU010000007.1"/>
</dbReference>
<dbReference type="EC" id="3.4.24.78" evidence="4"/>
<comment type="catalytic activity">
    <reaction evidence="4">
        <text>Endopeptidase action with P4 Glu or Asp, P1 preferably Glu &gt; Asp, P1' hydrophobic and P2' Ala.</text>
        <dbReference type="EC" id="3.4.24.78"/>
    </reaction>
</comment>
<evidence type="ECO:0000256" key="4">
    <source>
        <dbReference type="HAMAP-Rule" id="MF_00626"/>
    </source>
</evidence>
<feature type="propeptide" id="PRO_5021051246" evidence="4">
    <location>
        <begin position="1"/>
        <end position="7"/>
    </location>
</feature>
<keyword evidence="1 4" id="KW-0645">Protease</keyword>
<dbReference type="AlphaFoldDB" id="A0A4D7AZ79"/>
<comment type="similarity">
    <text evidence="4">Belongs to the peptidase A25 family.</text>
</comment>
<comment type="function">
    <text evidence="4">Initiates the rapid degradation of small, acid-soluble proteins during spore germination.</text>
</comment>
<sequence length="298" mass="32142">MFIKRTDLALEARELWQESAERTTRLMGVKATKSKLEGYPVTRVDILDHRGEEALGKPQGSYFTIDLTTFWQRKADFFERAVRAVGTELKALLPVEGSALVVGLGNAAMTPDAVGPLALDSVLITRHLLSAMPKQFAGFRPVSAFRTGVLGTTGVESAEAVRGLVAEVQPAMVLAIDALASRRCGRVCATVQLSDTGIIPGSGVGNHRAALNRETLGVPVFAIGVPTVVDSATLAADILEESGVEKVDEERLRGEHDAFMVTTRDIDQQVRDLSKVVGYGINWALQDLEIEEMNALLS</sequence>
<dbReference type="Pfam" id="PF03418">
    <property type="entry name" value="Peptidase_A25"/>
    <property type="match status" value="1"/>
</dbReference>
<dbReference type="InterPro" id="IPR005080">
    <property type="entry name" value="Peptidase_A25"/>
</dbReference>
<proteinExistence type="inferred from homology"/>
<organism evidence="5 6">
    <name type="scientific">Dysosmobacter welbionis</name>
    <dbReference type="NCBI Taxonomy" id="2093857"/>
    <lineage>
        <taxon>Bacteria</taxon>
        <taxon>Bacillati</taxon>
        <taxon>Bacillota</taxon>
        <taxon>Clostridia</taxon>
        <taxon>Eubacteriales</taxon>
        <taxon>Oscillospiraceae</taxon>
        <taxon>Dysosmobacter</taxon>
    </lineage>
</organism>
<evidence type="ECO:0000313" key="5">
    <source>
        <dbReference type="EMBL" id="QCI59587.1"/>
    </source>
</evidence>
<dbReference type="InterPro" id="IPR023430">
    <property type="entry name" value="Pept_HybD-like_dom_sf"/>
</dbReference>
<evidence type="ECO:0000256" key="1">
    <source>
        <dbReference type="ARBA" id="ARBA00022670"/>
    </source>
</evidence>
<dbReference type="GeneID" id="89520577"/>
<comment type="subunit">
    <text evidence="4">Homotetramer.</text>
</comment>
<evidence type="ECO:0000256" key="3">
    <source>
        <dbReference type="ARBA" id="ARBA00023145"/>
    </source>
</evidence>
<reference evidence="6" key="1">
    <citation type="submission" date="2018-12" db="EMBL/GenBank/DDBJ databases">
        <title>Dusodibacter welbiota gen. nov., sp. nov., isolated from human faeces and emended description of the Oscillibacter genus.</title>
        <authorList>
            <person name="Le Roy T."/>
            <person name="Van der Smissen P."/>
            <person name="Delzenne N."/>
            <person name="Muccioli G."/>
            <person name="Collet J.F."/>
            <person name="Cani P.D."/>
        </authorList>
    </citation>
    <scope>NUCLEOTIDE SEQUENCE [LARGE SCALE GENOMIC DNA]</scope>
    <source>
        <strain evidence="6">J115</strain>
    </source>
</reference>
<dbReference type="HAMAP" id="MF_00626">
    <property type="entry name" value="Germination_prot"/>
    <property type="match status" value="1"/>
</dbReference>